<dbReference type="Proteomes" id="UP000553035">
    <property type="component" value="Unassembled WGS sequence"/>
</dbReference>
<organism evidence="1 2">
    <name type="scientific">Pseudomonas moraviensis</name>
    <dbReference type="NCBI Taxonomy" id="321662"/>
    <lineage>
        <taxon>Bacteria</taxon>
        <taxon>Pseudomonadati</taxon>
        <taxon>Pseudomonadota</taxon>
        <taxon>Gammaproteobacteria</taxon>
        <taxon>Pseudomonadales</taxon>
        <taxon>Pseudomonadaceae</taxon>
        <taxon>Pseudomonas</taxon>
    </lineage>
</organism>
<accession>A0A7Y9W068</accession>
<proteinExistence type="predicted"/>
<dbReference type="AlphaFoldDB" id="A0A7Y9W068"/>
<name>A0A7Y9W068_9PSED</name>
<protein>
    <submittedName>
        <fullName evidence="1">Uncharacterized protein</fullName>
    </submittedName>
</protein>
<dbReference type="RefSeq" id="WP_179694859.1">
    <property type="nucleotide sequence ID" value="NZ_JACCAT010000001.1"/>
</dbReference>
<dbReference type="EMBL" id="JACCAT010000001">
    <property type="protein sequence ID" value="NYH11759.1"/>
    <property type="molecule type" value="Genomic_DNA"/>
</dbReference>
<evidence type="ECO:0000313" key="2">
    <source>
        <dbReference type="Proteomes" id="UP000553035"/>
    </source>
</evidence>
<gene>
    <name evidence="1" type="ORF">GGI52_004802</name>
</gene>
<evidence type="ECO:0000313" key="1">
    <source>
        <dbReference type="EMBL" id="NYH11759.1"/>
    </source>
</evidence>
<reference evidence="1 2" key="1">
    <citation type="submission" date="2020-07" db="EMBL/GenBank/DDBJ databases">
        <title>Exploring microbial biodiversity for novel pathways involved in the catabolism of aromatic compounds derived from lignin.</title>
        <authorList>
            <person name="Elkins J."/>
        </authorList>
    </citation>
    <scope>NUCLEOTIDE SEQUENCE [LARGE SCALE GENOMIC DNA]</scope>
    <source>
        <strain evidence="1 2">VanB</strain>
    </source>
</reference>
<sequence>MAIIAVVFGPHKRKNSWVLDMFDYVGVRNVQWVNYASGFMLARLSDNDPAAITLGTIYNSATSEQSYGIISAVKTLTNVNTVNGDFVNTYALPALDVFGKTDSDPNWEPDTKTYLATRYK</sequence>
<comment type="caution">
    <text evidence="1">The sequence shown here is derived from an EMBL/GenBank/DDBJ whole genome shotgun (WGS) entry which is preliminary data.</text>
</comment>